<feature type="transmembrane region" description="Helical" evidence="1">
    <location>
        <begin position="86"/>
        <end position="107"/>
    </location>
</feature>
<reference evidence="3" key="1">
    <citation type="journal article" date="2019" name="Int. J. Syst. Evol. Microbiol.">
        <title>The Global Catalogue of Microorganisms (GCM) 10K type strain sequencing project: providing services to taxonomists for standard genome sequencing and annotation.</title>
        <authorList>
            <consortium name="The Broad Institute Genomics Platform"/>
            <consortium name="The Broad Institute Genome Sequencing Center for Infectious Disease"/>
            <person name="Wu L."/>
            <person name="Ma J."/>
        </authorList>
    </citation>
    <scope>NUCLEOTIDE SEQUENCE [LARGE SCALE GENOMIC DNA]</scope>
    <source>
        <strain evidence="3">CCM 8934</strain>
    </source>
</reference>
<comment type="caution">
    <text evidence="2">The sequence shown here is derived from an EMBL/GenBank/DDBJ whole genome shotgun (WGS) entry which is preliminary data.</text>
</comment>
<feature type="transmembrane region" description="Helical" evidence="1">
    <location>
        <begin position="12"/>
        <end position="30"/>
    </location>
</feature>
<proteinExistence type="predicted"/>
<dbReference type="Proteomes" id="UP001596227">
    <property type="component" value="Unassembled WGS sequence"/>
</dbReference>
<evidence type="ECO:0000313" key="2">
    <source>
        <dbReference type="EMBL" id="MFC6294814.1"/>
    </source>
</evidence>
<gene>
    <name evidence="2" type="ORF">ACFQH1_06335</name>
</gene>
<feature type="transmembrane region" description="Helical" evidence="1">
    <location>
        <begin position="113"/>
        <end position="134"/>
    </location>
</feature>
<sequence length="148" mass="16742">MTKLLKLIMRSATIGITIGYLVALSFSEIYQTHDFVPSASAYVTSFSSPLMATLTSTGLWAMIGIVFGLASLTFKRSSWSITRQTVVNFCLTYLGFTPLAILCGWFPLNVQWLLSFTGIFILMYAGIWLNYYLANYHEVKRLNRLLKK</sequence>
<keyword evidence="3" id="KW-1185">Reference proteome</keyword>
<evidence type="ECO:0000256" key="1">
    <source>
        <dbReference type="SAM" id="Phobius"/>
    </source>
</evidence>
<dbReference type="EMBL" id="JBHSSB010000015">
    <property type="protein sequence ID" value="MFC6294814.1"/>
    <property type="molecule type" value="Genomic_DNA"/>
</dbReference>
<dbReference type="Pfam" id="PF11457">
    <property type="entry name" value="DUF3021"/>
    <property type="match status" value="1"/>
</dbReference>
<dbReference type="InterPro" id="IPR021560">
    <property type="entry name" value="DUF3021"/>
</dbReference>
<evidence type="ECO:0000313" key="3">
    <source>
        <dbReference type="Proteomes" id="UP001596227"/>
    </source>
</evidence>
<feature type="transmembrane region" description="Helical" evidence="1">
    <location>
        <begin position="50"/>
        <end position="74"/>
    </location>
</feature>
<keyword evidence="1" id="KW-1133">Transmembrane helix</keyword>
<dbReference type="RefSeq" id="WP_137606554.1">
    <property type="nucleotide sequence ID" value="NZ_BJDH01000002.1"/>
</dbReference>
<accession>A0ABW1UG33</accession>
<name>A0ABW1UG33_9LACO</name>
<organism evidence="2 3">
    <name type="scientific">Lactiplantibacillus daoliensis</name>
    <dbReference type="NCBI Taxonomy" id="2559916"/>
    <lineage>
        <taxon>Bacteria</taxon>
        <taxon>Bacillati</taxon>
        <taxon>Bacillota</taxon>
        <taxon>Bacilli</taxon>
        <taxon>Lactobacillales</taxon>
        <taxon>Lactobacillaceae</taxon>
        <taxon>Lactiplantibacillus</taxon>
    </lineage>
</organism>
<protein>
    <submittedName>
        <fullName evidence="2">DUF3021 domain-containing protein</fullName>
    </submittedName>
</protein>
<keyword evidence="1" id="KW-0812">Transmembrane</keyword>
<keyword evidence="1" id="KW-0472">Membrane</keyword>